<sequence length="63" mass="6336">MSDRWVAVDERTYRRLDVATKLAGLGLIAAGLEVGGATAPGLALGVCGAVLGLVTVIIGDSEP</sequence>
<dbReference type="Proteomes" id="UP001596432">
    <property type="component" value="Unassembled WGS sequence"/>
</dbReference>
<dbReference type="GeneID" id="78820119"/>
<evidence type="ECO:0000256" key="1">
    <source>
        <dbReference type="SAM" id="Phobius"/>
    </source>
</evidence>
<keyword evidence="4" id="KW-1185">Reference proteome</keyword>
<organism evidence="3 4">
    <name type="scientific">Halosimplex aquaticum</name>
    <dbReference type="NCBI Taxonomy" id="3026162"/>
    <lineage>
        <taxon>Archaea</taxon>
        <taxon>Methanobacteriati</taxon>
        <taxon>Methanobacteriota</taxon>
        <taxon>Stenosarchaea group</taxon>
        <taxon>Halobacteria</taxon>
        <taxon>Halobacteriales</taxon>
        <taxon>Haloarculaceae</taxon>
        <taxon>Halosimplex</taxon>
    </lineage>
</organism>
<evidence type="ECO:0000259" key="2">
    <source>
        <dbReference type="Pfam" id="PF26439"/>
    </source>
</evidence>
<gene>
    <name evidence="3" type="ORF">ACFQMA_08385</name>
</gene>
<comment type="caution">
    <text evidence="3">The sequence shown here is derived from an EMBL/GenBank/DDBJ whole genome shotgun (WGS) entry which is preliminary data.</text>
</comment>
<dbReference type="EMBL" id="JBHTAS010000001">
    <property type="protein sequence ID" value="MFC7139854.1"/>
    <property type="molecule type" value="Genomic_DNA"/>
</dbReference>
<evidence type="ECO:0000313" key="3">
    <source>
        <dbReference type="EMBL" id="MFC7139854.1"/>
    </source>
</evidence>
<dbReference type="AlphaFoldDB" id="A0ABD5Y630"/>
<dbReference type="InterPro" id="IPR058433">
    <property type="entry name" value="DUF8120"/>
</dbReference>
<dbReference type="RefSeq" id="WP_274325421.1">
    <property type="nucleotide sequence ID" value="NZ_CP118158.1"/>
</dbReference>
<reference evidence="3 4" key="1">
    <citation type="journal article" date="2019" name="Int. J. Syst. Evol. Microbiol.">
        <title>The Global Catalogue of Microorganisms (GCM) 10K type strain sequencing project: providing services to taxonomists for standard genome sequencing and annotation.</title>
        <authorList>
            <consortium name="The Broad Institute Genomics Platform"/>
            <consortium name="The Broad Institute Genome Sequencing Center for Infectious Disease"/>
            <person name="Wu L."/>
            <person name="Ma J."/>
        </authorList>
    </citation>
    <scope>NUCLEOTIDE SEQUENCE [LARGE SCALE GENOMIC DNA]</scope>
    <source>
        <strain evidence="3 4">XZYJT29</strain>
    </source>
</reference>
<keyword evidence="1" id="KW-0812">Transmembrane</keyword>
<feature type="domain" description="DUF8120" evidence="2">
    <location>
        <begin position="3"/>
        <end position="60"/>
    </location>
</feature>
<keyword evidence="1" id="KW-0472">Membrane</keyword>
<name>A0ABD5Y630_9EURY</name>
<accession>A0ABD5Y630</accession>
<keyword evidence="1" id="KW-1133">Transmembrane helix</keyword>
<dbReference type="Pfam" id="PF26439">
    <property type="entry name" value="DUF8120"/>
    <property type="match status" value="1"/>
</dbReference>
<evidence type="ECO:0000313" key="4">
    <source>
        <dbReference type="Proteomes" id="UP001596432"/>
    </source>
</evidence>
<proteinExistence type="predicted"/>
<feature type="transmembrane region" description="Helical" evidence="1">
    <location>
        <begin position="41"/>
        <end position="59"/>
    </location>
</feature>
<protein>
    <recommendedName>
        <fullName evidence="2">DUF8120 domain-containing protein</fullName>
    </recommendedName>
</protein>